<dbReference type="EMBL" id="PCGW01000016">
    <property type="protein sequence ID" value="PHO20154.1"/>
    <property type="molecule type" value="Genomic_DNA"/>
</dbReference>
<dbReference type="OrthoDB" id="9770036at2"/>
<dbReference type="PANTHER" id="PTHR30572">
    <property type="entry name" value="MEMBRANE COMPONENT OF TRANSPORTER-RELATED"/>
    <property type="match status" value="1"/>
</dbReference>
<dbReference type="SMR" id="A0A142FY12"/>
<evidence type="ECO:0000259" key="9">
    <source>
        <dbReference type="Pfam" id="PF12704"/>
    </source>
</evidence>
<dbReference type="KEGG" id="aact:ACT75_01525"/>
<evidence type="ECO:0000313" key="10">
    <source>
        <dbReference type="EMBL" id="AMQ93292.1"/>
    </source>
</evidence>
<dbReference type="GO" id="GO:0022857">
    <property type="term" value="F:transmembrane transporter activity"/>
    <property type="evidence" value="ECO:0007669"/>
    <property type="project" value="TreeGrafter"/>
</dbReference>
<feature type="transmembrane region" description="Helical" evidence="7">
    <location>
        <begin position="255"/>
        <end position="279"/>
    </location>
</feature>
<dbReference type="GO" id="GO:0005886">
    <property type="term" value="C:plasma membrane"/>
    <property type="evidence" value="ECO:0007669"/>
    <property type="project" value="UniProtKB-SubCell"/>
</dbReference>
<keyword evidence="2" id="KW-1003">Cell membrane</keyword>
<keyword evidence="4 7" id="KW-1133">Transmembrane helix</keyword>
<dbReference type="Proteomes" id="UP000323012">
    <property type="component" value="Unassembled WGS sequence"/>
</dbReference>
<dbReference type="Proteomes" id="UP000072236">
    <property type="component" value="Chromosome"/>
</dbReference>
<dbReference type="EMBL" id="VSED01000020">
    <property type="protein sequence ID" value="TYA38633.1"/>
    <property type="molecule type" value="Genomic_DNA"/>
</dbReference>
<evidence type="ECO:0000259" key="8">
    <source>
        <dbReference type="Pfam" id="PF02687"/>
    </source>
</evidence>
<proteinExistence type="inferred from homology"/>
<dbReference type="Proteomes" id="UP000226080">
    <property type="component" value="Unassembled WGS sequence"/>
</dbReference>
<organism evidence="12 15">
    <name type="scientific">Aggregatibacter actinomycetemcomitans</name>
    <name type="common">Actinobacillus actinomycetemcomitans</name>
    <name type="synonym">Haemophilus actinomycetemcomitans</name>
    <dbReference type="NCBI Taxonomy" id="714"/>
    <lineage>
        <taxon>Bacteria</taxon>
        <taxon>Pseudomonadati</taxon>
        <taxon>Pseudomonadota</taxon>
        <taxon>Gammaproteobacteria</taxon>
        <taxon>Pasteurellales</taxon>
        <taxon>Pasteurellaceae</taxon>
        <taxon>Aggregatibacter</taxon>
    </lineage>
</organism>
<feature type="transmembrane region" description="Helical" evidence="7">
    <location>
        <begin position="344"/>
        <end position="362"/>
    </location>
</feature>
<evidence type="ECO:0000313" key="12">
    <source>
        <dbReference type="EMBL" id="TYA38633.1"/>
    </source>
</evidence>
<keyword evidence="3 7" id="KW-0812">Transmembrane</keyword>
<comment type="similarity">
    <text evidence="6">Belongs to the ABC-4 integral membrane protein family.</text>
</comment>
<accession>A0A142FY12</accession>
<evidence type="ECO:0000256" key="6">
    <source>
        <dbReference type="ARBA" id="ARBA00038076"/>
    </source>
</evidence>
<dbReference type="InterPro" id="IPR050250">
    <property type="entry name" value="Macrolide_Exporter_MacB"/>
</dbReference>
<reference evidence="12 15" key="3">
    <citation type="submission" date="2019-08" db="EMBL/GenBank/DDBJ databases">
        <title>Whole genome sequencing of Aggregatibacter actinomycetemcomitans cultured from blood stream infections in Denmark reveals a novel phylogenetic lineage expressing serotype a membrane O polysaccharide.</title>
        <authorList>
            <person name="Nedergaard S."/>
            <person name="Kobel C.M."/>
            <person name="Nielsen M.B."/>
            <person name="Moeller R.T."/>
            <person name="Jensen A.B."/>
            <person name="Noerskov-Lauritsen N."/>
        </authorList>
    </citation>
    <scope>NUCLEOTIDE SEQUENCE [LARGE SCALE GENOMIC DNA]</scope>
    <source>
        <strain evidence="12 15">PN_563</strain>
    </source>
</reference>
<evidence type="ECO:0000313" key="14">
    <source>
        <dbReference type="Proteomes" id="UP000226080"/>
    </source>
</evidence>
<dbReference type="EMBL" id="CP012959">
    <property type="protein sequence ID" value="AMQ93292.1"/>
    <property type="molecule type" value="Genomic_DNA"/>
</dbReference>
<keyword evidence="5 7" id="KW-0472">Membrane</keyword>
<name>A0A142FY12_AGGAC</name>
<dbReference type="Pfam" id="PF02687">
    <property type="entry name" value="FtsX"/>
    <property type="match status" value="1"/>
</dbReference>
<dbReference type="Pfam" id="PF12704">
    <property type="entry name" value="MacB_PCD"/>
    <property type="match status" value="1"/>
</dbReference>
<dbReference type="InterPro" id="IPR003838">
    <property type="entry name" value="ABC3_permease_C"/>
</dbReference>
<keyword evidence="14" id="KW-1185">Reference proteome</keyword>
<dbReference type="RefSeq" id="WP_005538716.1">
    <property type="nucleotide sequence ID" value="NZ_CP012959.1"/>
</dbReference>
<dbReference type="AlphaFoldDB" id="A0A142FY12"/>
<feature type="domain" description="ABC3 transporter permease C-terminal" evidence="8">
    <location>
        <begin position="258"/>
        <end position="370"/>
    </location>
</feature>
<evidence type="ECO:0000256" key="3">
    <source>
        <dbReference type="ARBA" id="ARBA00022692"/>
    </source>
</evidence>
<evidence type="ECO:0000313" key="15">
    <source>
        <dbReference type="Proteomes" id="UP000323012"/>
    </source>
</evidence>
<gene>
    <name evidence="10" type="ORF">ACT75_01525</name>
    <name evidence="11" type="ORF">CQR80_08470</name>
    <name evidence="12" type="ORF">FXB79_07815</name>
</gene>
<evidence type="ECO:0000313" key="11">
    <source>
        <dbReference type="EMBL" id="PHO20154.1"/>
    </source>
</evidence>
<dbReference type="eggNOG" id="COG0577">
    <property type="taxonomic scope" value="Bacteria"/>
</dbReference>
<evidence type="ECO:0000256" key="2">
    <source>
        <dbReference type="ARBA" id="ARBA00022475"/>
    </source>
</evidence>
<evidence type="ECO:0000256" key="5">
    <source>
        <dbReference type="ARBA" id="ARBA00023136"/>
    </source>
</evidence>
<reference evidence="11 14" key="2">
    <citation type="submission" date="2017-10" db="EMBL/GenBank/DDBJ databases">
        <title>Draft genome sequences of Aggregatibacter actinomycetemcomitans strains 310a and 310b.</title>
        <authorList>
            <person name="May A.C."/>
            <person name="Ohta H."/>
            <person name="Maeda H."/>
            <person name="Kokeguchi S."/>
            <person name="Cugini C."/>
        </authorList>
    </citation>
    <scope>NUCLEOTIDE SEQUENCE [LARGE SCALE GENOMIC DNA]</scope>
    <source>
        <strain evidence="11 14">310b</strain>
    </source>
</reference>
<protein>
    <submittedName>
        <fullName evidence="12">ABC transporter permease</fullName>
    </submittedName>
</protein>
<evidence type="ECO:0000256" key="4">
    <source>
        <dbReference type="ARBA" id="ARBA00022989"/>
    </source>
</evidence>
<sequence>MADNKPINMFWRLVLRALRLRLQRVFIIFAALTVGASIVTAMAAVYFDINTKMSQELRTFGANFYIGSNNGGLIKVDQVQQIINQAPKGLITAASPYLYGVTRSDLEKIVIMGVWFEDMKTLAPYWQITGTPIGVNFDERNAMIGKTLAERLNLKVGSKLTLSLNSVDKHQFTIKAIVEAGDATDNMLIVSLDFAQNWLEKENLATNALLNVKNDQGQVEQFAQQLQQQYPDLDIHPIRKVSASEGQILDKIKGLMGLISVVILILATLCVNTTLIAIVGERAKEFALQKALGAKSRDIIKQIGAETFIIAVCAIISGLIIGYLLAQVLGLTVFKAYINMRLPVLPITIGLSLLVAFIAVIVPTRRALDIQTANVLKGE</sequence>
<feature type="domain" description="MacB-like periplasmic core" evidence="9">
    <location>
        <begin position="26"/>
        <end position="228"/>
    </location>
</feature>
<reference evidence="10 13" key="1">
    <citation type="submission" date="2015-10" db="EMBL/GenBank/DDBJ databases">
        <title>Tn-seq of a polymicrobial infection.</title>
        <authorList>
            <person name="Stacy A."/>
            <person name="Rumbaugh K.P."/>
            <person name="Whiteley M."/>
        </authorList>
    </citation>
    <scope>NUCLEOTIDE SEQUENCE [LARGE SCALE GENOMIC DNA]</scope>
    <source>
        <strain evidence="10 13">624</strain>
    </source>
</reference>
<evidence type="ECO:0000256" key="1">
    <source>
        <dbReference type="ARBA" id="ARBA00004651"/>
    </source>
</evidence>
<dbReference type="PANTHER" id="PTHR30572:SF4">
    <property type="entry name" value="ABC TRANSPORTER PERMEASE YTRF"/>
    <property type="match status" value="1"/>
</dbReference>
<dbReference type="InterPro" id="IPR025857">
    <property type="entry name" value="MacB_PCD"/>
</dbReference>
<feature type="transmembrane region" description="Helical" evidence="7">
    <location>
        <begin position="299"/>
        <end position="324"/>
    </location>
</feature>
<evidence type="ECO:0000313" key="13">
    <source>
        <dbReference type="Proteomes" id="UP000072236"/>
    </source>
</evidence>
<comment type="subcellular location">
    <subcellularLocation>
        <location evidence="1">Cell membrane</location>
        <topology evidence="1">Multi-pass membrane protein</topology>
    </subcellularLocation>
</comment>
<evidence type="ECO:0000256" key="7">
    <source>
        <dbReference type="SAM" id="Phobius"/>
    </source>
</evidence>